<reference evidence="1" key="1">
    <citation type="submission" date="2020-12" db="EMBL/GenBank/DDBJ databases">
        <authorList>
            <consortium name="Molecular Ecology Group"/>
        </authorList>
    </citation>
    <scope>NUCLEOTIDE SEQUENCE</scope>
    <source>
        <strain evidence="1">TBG_1078</strain>
    </source>
</reference>
<evidence type="ECO:0000313" key="2">
    <source>
        <dbReference type="Proteomes" id="UP000645828"/>
    </source>
</evidence>
<dbReference type="GO" id="GO:0000776">
    <property type="term" value="C:kinetochore"/>
    <property type="evidence" value="ECO:0007669"/>
    <property type="project" value="TreeGrafter"/>
</dbReference>
<dbReference type="GO" id="GO:0005634">
    <property type="term" value="C:nucleus"/>
    <property type="evidence" value="ECO:0007669"/>
    <property type="project" value="TreeGrafter"/>
</dbReference>
<dbReference type="AlphaFoldDB" id="A0A811YXX4"/>
<accession>A0A811YXX4</accession>
<gene>
    <name evidence="1" type="ORF">NYPRO_LOCUS15365</name>
</gene>
<dbReference type="GO" id="GO:0031508">
    <property type="term" value="P:pericentric heterochromatin formation"/>
    <property type="evidence" value="ECO:0007669"/>
    <property type="project" value="TreeGrafter"/>
</dbReference>
<dbReference type="GO" id="GO:0051233">
    <property type="term" value="C:spindle midzone"/>
    <property type="evidence" value="ECO:0007669"/>
    <property type="project" value="TreeGrafter"/>
</dbReference>
<organism evidence="1 2">
    <name type="scientific">Nyctereutes procyonoides</name>
    <name type="common">Raccoon dog</name>
    <name type="synonym">Canis procyonoides</name>
    <dbReference type="NCBI Taxonomy" id="34880"/>
    <lineage>
        <taxon>Eukaryota</taxon>
        <taxon>Metazoa</taxon>
        <taxon>Chordata</taxon>
        <taxon>Craniata</taxon>
        <taxon>Vertebrata</taxon>
        <taxon>Euteleostomi</taxon>
        <taxon>Mammalia</taxon>
        <taxon>Eutheria</taxon>
        <taxon>Laurasiatheria</taxon>
        <taxon>Carnivora</taxon>
        <taxon>Caniformia</taxon>
        <taxon>Canidae</taxon>
        <taxon>Nyctereutes</taxon>
    </lineage>
</organism>
<evidence type="ECO:0000313" key="1">
    <source>
        <dbReference type="EMBL" id="CAD7682573.1"/>
    </source>
</evidence>
<dbReference type="InterPro" id="IPR011057">
    <property type="entry name" value="Mss4-like_sf"/>
</dbReference>
<comment type="caution">
    <text evidence="1">The sequence shown here is derived from an EMBL/GenBank/DDBJ whole genome shotgun (WGS) entry which is preliminary data.</text>
</comment>
<dbReference type="PANTHER" id="PTHR28620">
    <property type="entry name" value="CENTROMERE PROTEIN V"/>
    <property type="match status" value="1"/>
</dbReference>
<dbReference type="GO" id="GO:0032467">
    <property type="term" value="P:positive regulation of cytokinesis"/>
    <property type="evidence" value="ECO:0007669"/>
    <property type="project" value="TreeGrafter"/>
</dbReference>
<sequence length="134" mass="15084">MQGARRGTRSRVSRITPWAEGGAKPLSPPGLFQKWQRLTIKGATKLLLGSCYYGAVHFAIWASEDKQNKYFMVLASLFKLLKEHKAQHSFCKRCGIQSFYTPQSNPGGFGIIPHCLELGKTMKEHKTIKTISKE</sequence>
<dbReference type="InterPro" id="IPR052355">
    <property type="entry name" value="CENP-V-like"/>
</dbReference>
<dbReference type="Gene3D" id="2.170.150.70">
    <property type="match status" value="1"/>
</dbReference>
<protein>
    <submittedName>
        <fullName evidence="1">(raccoon dog) hypothetical protein</fullName>
    </submittedName>
</protein>
<dbReference type="SUPFAM" id="SSF51316">
    <property type="entry name" value="Mss4-like"/>
    <property type="match status" value="1"/>
</dbReference>
<dbReference type="EMBL" id="CAJHUB010000754">
    <property type="protein sequence ID" value="CAD7682573.1"/>
    <property type="molecule type" value="Genomic_DNA"/>
</dbReference>
<keyword evidence="2" id="KW-1185">Reference proteome</keyword>
<dbReference type="GO" id="GO:0033044">
    <property type="term" value="P:regulation of chromosome organization"/>
    <property type="evidence" value="ECO:0007669"/>
    <property type="project" value="TreeGrafter"/>
</dbReference>
<proteinExistence type="predicted"/>
<dbReference type="PANTHER" id="PTHR28620:SF4">
    <property type="entry name" value="CENTROMERE PROTEIN V"/>
    <property type="match status" value="1"/>
</dbReference>
<dbReference type="Proteomes" id="UP000645828">
    <property type="component" value="Unassembled WGS sequence"/>
</dbReference>
<name>A0A811YXX4_NYCPR</name>